<protein>
    <submittedName>
        <fullName evidence="2">Fasciclin domain-containing protein</fullName>
    </submittedName>
</protein>
<dbReference type="PANTHER" id="PTHR10900:SF77">
    <property type="entry name" value="FI19380P1"/>
    <property type="match status" value="1"/>
</dbReference>
<accession>A0ABU5SU39</accession>
<dbReference type="SMART" id="SM00554">
    <property type="entry name" value="FAS1"/>
    <property type="match status" value="1"/>
</dbReference>
<gene>
    <name evidence="2" type="ORF">VB739_05455</name>
</gene>
<dbReference type="Proteomes" id="UP001302329">
    <property type="component" value="Unassembled WGS sequence"/>
</dbReference>
<evidence type="ECO:0000313" key="3">
    <source>
        <dbReference type="Proteomes" id="UP001302329"/>
    </source>
</evidence>
<evidence type="ECO:0000259" key="1">
    <source>
        <dbReference type="PROSITE" id="PS50213"/>
    </source>
</evidence>
<keyword evidence="3" id="KW-1185">Reference proteome</keyword>
<evidence type="ECO:0000313" key="2">
    <source>
        <dbReference type="EMBL" id="MEA5441994.1"/>
    </source>
</evidence>
<name>A0ABU5SU39_9CYAN</name>
<organism evidence="2 3">
    <name type="scientific">Cyanobium gracile UHCC 0281</name>
    <dbReference type="NCBI Taxonomy" id="3110309"/>
    <lineage>
        <taxon>Bacteria</taxon>
        <taxon>Bacillati</taxon>
        <taxon>Cyanobacteriota</taxon>
        <taxon>Cyanophyceae</taxon>
        <taxon>Synechococcales</taxon>
        <taxon>Prochlorococcaceae</taxon>
        <taxon>Cyanobium</taxon>
    </lineage>
</organism>
<proteinExistence type="predicted"/>
<dbReference type="Pfam" id="PF02469">
    <property type="entry name" value="Fasciclin"/>
    <property type="match status" value="1"/>
</dbReference>
<dbReference type="InterPro" id="IPR050904">
    <property type="entry name" value="Adhesion/Biosynth-related"/>
</dbReference>
<dbReference type="InterPro" id="IPR036378">
    <property type="entry name" value="FAS1_dom_sf"/>
</dbReference>
<feature type="domain" description="FAS1" evidence="1">
    <location>
        <begin position="1"/>
        <end position="130"/>
    </location>
</feature>
<dbReference type="PROSITE" id="PS50213">
    <property type="entry name" value="FAS1"/>
    <property type="match status" value="1"/>
</dbReference>
<comment type="caution">
    <text evidence="2">The sequence shown here is derived from an EMBL/GenBank/DDBJ whole genome shotgun (WGS) entry which is preliminary data.</text>
</comment>
<dbReference type="RefSeq" id="WP_323356093.1">
    <property type="nucleotide sequence ID" value="NZ_JAYGHY010000011.1"/>
</dbReference>
<dbReference type="InterPro" id="IPR000782">
    <property type="entry name" value="FAS1_domain"/>
</dbReference>
<dbReference type="PANTHER" id="PTHR10900">
    <property type="entry name" value="PERIOSTIN-RELATED"/>
    <property type="match status" value="1"/>
</dbReference>
<dbReference type="EMBL" id="JAYGHY010000011">
    <property type="protein sequence ID" value="MEA5441994.1"/>
    <property type="molecule type" value="Genomic_DNA"/>
</dbReference>
<reference evidence="2 3" key="1">
    <citation type="submission" date="2023-12" db="EMBL/GenBank/DDBJ databases">
        <title>Baltic Sea Cyanobacteria.</title>
        <authorList>
            <person name="Delbaje E."/>
            <person name="Fewer D.P."/>
            <person name="Shishido T.K."/>
        </authorList>
    </citation>
    <scope>NUCLEOTIDE SEQUENCE [LARGE SCALE GENOMIC DNA]</scope>
    <source>
        <strain evidence="2 3">UHCC 0281</strain>
    </source>
</reference>
<dbReference type="SUPFAM" id="SSF82153">
    <property type="entry name" value="FAS1 domain"/>
    <property type="match status" value="1"/>
</dbReference>
<sequence length="133" mass="14079">MANIIETAKGAGCFATLLTAVEVAGLTGALESPGPFTVFAPVDDAFAALPPGTVQTLVDNVPQLARILKFHVLSGAYRREQLIEQTEWESLEGAPVAIRRAEPFEVKNATVVSADIVCDNGIVHVIDRVILPG</sequence>
<dbReference type="Gene3D" id="2.30.180.10">
    <property type="entry name" value="FAS1 domain"/>
    <property type="match status" value="1"/>
</dbReference>